<proteinExistence type="predicted"/>
<keyword evidence="1" id="KW-0812">Transmembrane</keyword>
<evidence type="ECO:0000313" key="4">
    <source>
        <dbReference type="Proteomes" id="UP000006228"/>
    </source>
</evidence>
<keyword evidence="1" id="KW-1133">Transmembrane helix</keyword>
<sequence>MTTICLSIGWNDLQHRVVKNKSVLLLAGILAFSIFLFDSKIHLIQASLVLISGMCLWKVGVFGAGDIKLASVFAIFIAPDYSLLVLFLMLVIGGVEALLYLLIRTTYPHLIRHGGIPFAIPIVISGFFGISASI</sequence>
<evidence type="ECO:0000259" key="2">
    <source>
        <dbReference type="Pfam" id="PF01478"/>
    </source>
</evidence>
<evidence type="ECO:0000313" key="3">
    <source>
        <dbReference type="EMBL" id="EGA72210.1"/>
    </source>
</evidence>
<feature type="transmembrane region" description="Helical" evidence="1">
    <location>
        <begin position="83"/>
        <end position="103"/>
    </location>
</feature>
<comment type="caution">
    <text evidence="3">The sequence shown here is derived from an EMBL/GenBank/DDBJ whole genome shotgun (WGS) entry which is preliminary data.</text>
</comment>
<dbReference type="Proteomes" id="UP000006228">
    <property type="component" value="Unassembled WGS sequence"/>
</dbReference>
<dbReference type="AlphaFoldDB" id="E8M164"/>
<dbReference type="Pfam" id="PF01478">
    <property type="entry name" value="Peptidase_A24"/>
    <property type="match status" value="1"/>
</dbReference>
<dbReference type="eggNOG" id="COG4960">
    <property type="taxonomic scope" value="Bacteria"/>
</dbReference>
<accession>E8M164</accession>
<feature type="domain" description="Prepilin type IV endopeptidase peptidase" evidence="2">
    <location>
        <begin position="3"/>
        <end position="95"/>
    </location>
</feature>
<feature type="transmembrane region" description="Helical" evidence="1">
    <location>
        <begin position="115"/>
        <end position="133"/>
    </location>
</feature>
<dbReference type="GO" id="GO:0004190">
    <property type="term" value="F:aspartic-type endopeptidase activity"/>
    <property type="evidence" value="ECO:0007669"/>
    <property type="project" value="InterPro"/>
</dbReference>
<protein>
    <submittedName>
        <fullName evidence="3">Type IV leader peptidase</fullName>
    </submittedName>
</protein>
<reference evidence="3 4" key="1">
    <citation type="journal article" date="2012" name="Int. J. Syst. Evol. Microbiol.">
        <title>Vibrio caribbeanicus sp. nov., isolated from the marine sponge Scleritoderma cyanea.</title>
        <authorList>
            <person name="Hoffmann M."/>
            <person name="Monday S.R."/>
            <person name="Allard M.W."/>
            <person name="Strain E.A."/>
            <person name="Whittaker P."/>
            <person name="Naum M."/>
            <person name="McCarthy P.J."/>
            <person name="Lopez J.V."/>
            <person name="Fischer M."/>
            <person name="Brown E.W."/>
        </authorList>
    </citation>
    <scope>NUCLEOTIDE SEQUENCE [LARGE SCALE GENOMIC DNA]</scope>
    <source>
        <strain evidence="4">DSMZ 21326</strain>
    </source>
</reference>
<gene>
    <name evidence="3" type="ORF">VISI1226_06059</name>
</gene>
<dbReference type="GO" id="GO:0016020">
    <property type="term" value="C:membrane"/>
    <property type="evidence" value="ECO:0007669"/>
    <property type="project" value="InterPro"/>
</dbReference>
<keyword evidence="1" id="KW-0472">Membrane</keyword>
<dbReference type="EMBL" id="AEVT01000005">
    <property type="protein sequence ID" value="EGA72210.1"/>
    <property type="molecule type" value="Genomic_DNA"/>
</dbReference>
<name>E8M164_PHOS4</name>
<organism evidence="3 4">
    <name type="scientific">Vibrio sinaloensis DSM 21326</name>
    <dbReference type="NCBI Taxonomy" id="945550"/>
    <lineage>
        <taxon>Bacteria</taxon>
        <taxon>Pseudomonadati</taxon>
        <taxon>Pseudomonadota</taxon>
        <taxon>Gammaproteobacteria</taxon>
        <taxon>Vibrionales</taxon>
        <taxon>Vibrionaceae</taxon>
        <taxon>Vibrio</taxon>
        <taxon>Vibrio oreintalis group</taxon>
    </lineage>
</organism>
<dbReference type="Gene3D" id="1.20.120.1220">
    <property type="match status" value="1"/>
</dbReference>
<dbReference type="InterPro" id="IPR000045">
    <property type="entry name" value="Prepilin_IV_endopep_pep"/>
</dbReference>
<evidence type="ECO:0000256" key="1">
    <source>
        <dbReference type="SAM" id="Phobius"/>
    </source>
</evidence>
<feature type="transmembrane region" description="Helical" evidence="1">
    <location>
        <begin position="23"/>
        <end position="43"/>
    </location>
</feature>